<feature type="transmembrane region" description="Helical" evidence="8">
    <location>
        <begin position="111"/>
        <end position="132"/>
    </location>
</feature>
<reference evidence="10 11" key="1">
    <citation type="submission" date="2024-01" db="EMBL/GenBank/DDBJ databases">
        <authorList>
            <consortium name="Genoscope - CEA"/>
            <person name="William W."/>
        </authorList>
    </citation>
    <scope>NUCLEOTIDE SEQUENCE [LARGE SCALE GENOMIC DNA]</scope>
    <source>
        <strain evidence="10 11">29B2s-10</strain>
    </source>
</reference>
<sequence length="555" mass="61056">MSSTSSSLSEKAATKATVSNGHIHSFVGCKGEKLNFAVAVLAGVGFLLFGYDQGVMGSLLTLKSFTETFPEMDTGGNSALQGAVIALYEIGCMASALSTMYFGDKYGRLKLIFIGSIIMLIGGALQACAYNITHLTIARIVTGLGNGFITATVPIWQAEVAKPKMRGKLIMLQGSLIALGITISYWVDFAFYFLDVEGASYRNVSWRFPIAFQCVFPIIIIPLVLKFPESPRWLLRKSREEEARIVFSALYDAPVDDHLVNASVDEIKQSIAIEEKEGADKFNMRSLLFQGDTKNFQRTMLAAWSQIMQQITGINLITYYAGTIFERYIGMSPFNSRILAACNGTEYFLASLLAFWTIERFGRRNLMMVGAAGQAVCMAILTGTTWAADPEHNDSQAAGIIAALCLYLFNTFFGFSWLGIAWLIPPEILPLGIRAPATGISTACNWGFNFMVVMITPVAFNNIGSYTYTIFAVINLLMVPVVYFLYPETAGRSLEEMDIIFSQTPTNKPWKSVAIAHTLPFMHAGADDNRDIEAKRHGDVEHVEMVGDEALTTKE</sequence>
<dbReference type="PROSITE" id="PS00216">
    <property type="entry name" value="SUGAR_TRANSPORT_1"/>
    <property type="match status" value="1"/>
</dbReference>
<dbReference type="InterPro" id="IPR005829">
    <property type="entry name" value="Sugar_transporter_CS"/>
</dbReference>
<evidence type="ECO:0000313" key="10">
    <source>
        <dbReference type="EMBL" id="CAK7919480.1"/>
    </source>
</evidence>
<dbReference type="InterPro" id="IPR036259">
    <property type="entry name" value="MFS_trans_sf"/>
</dbReference>
<dbReference type="InterPro" id="IPR003663">
    <property type="entry name" value="Sugar/inositol_transpt"/>
</dbReference>
<comment type="similarity">
    <text evidence="2 7">Belongs to the major facilitator superfamily. Sugar transporter (TC 2.A.1.1) family.</text>
</comment>
<evidence type="ECO:0000256" key="8">
    <source>
        <dbReference type="SAM" id="Phobius"/>
    </source>
</evidence>
<evidence type="ECO:0000313" key="11">
    <source>
        <dbReference type="Proteomes" id="UP001497600"/>
    </source>
</evidence>
<feature type="transmembrane region" description="Helical" evidence="8">
    <location>
        <begin position="169"/>
        <end position="194"/>
    </location>
</feature>
<feature type="transmembrane region" description="Helical" evidence="8">
    <location>
        <begin position="34"/>
        <end position="51"/>
    </location>
</feature>
<feature type="domain" description="Major facilitator superfamily (MFS) profile" evidence="9">
    <location>
        <begin position="38"/>
        <end position="490"/>
    </location>
</feature>
<dbReference type="Gene3D" id="1.20.1250.20">
    <property type="entry name" value="MFS general substrate transporter like domains"/>
    <property type="match status" value="1"/>
</dbReference>
<accession>A0ABP0EIQ5</accession>
<dbReference type="Pfam" id="PF00083">
    <property type="entry name" value="Sugar_tr"/>
    <property type="match status" value="1"/>
</dbReference>
<dbReference type="InterPro" id="IPR050360">
    <property type="entry name" value="MFS_Sugar_Transporters"/>
</dbReference>
<keyword evidence="10" id="KW-0762">Sugar transport</keyword>
<evidence type="ECO:0000259" key="9">
    <source>
        <dbReference type="PROSITE" id="PS50850"/>
    </source>
</evidence>
<feature type="transmembrane region" description="Helical" evidence="8">
    <location>
        <begin position="79"/>
        <end position="99"/>
    </location>
</feature>
<evidence type="ECO:0000256" key="4">
    <source>
        <dbReference type="ARBA" id="ARBA00022692"/>
    </source>
</evidence>
<name>A0ABP0EIQ5_9ASCO</name>
<evidence type="ECO:0000256" key="1">
    <source>
        <dbReference type="ARBA" id="ARBA00004141"/>
    </source>
</evidence>
<dbReference type="PANTHER" id="PTHR48022:SF68">
    <property type="entry name" value="MAJOR FACILITATOR SUPERFAMILY (MFS) PROFILE DOMAIN-CONTAINING PROTEIN-RELATED"/>
    <property type="match status" value="1"/>
</dbReference>
<evidence type="ECO:0000256" key="6">
    <source>
        <dbReference type="ARBA" id="ARBA00023136"/>
    </source>
</evidence>
<feature type="transmembrane region" description="Helical" evidence="8">
    <location>
        <begin position="436"/>
        <end position="460"/>
    </location>
</feature>
<keyword evidence="5 8" id="KW-1133">Transmembrane helix</keyword>
<evidence type="ECO:0000256" key="3">
    <source>
        <dbReference type="ARBA" id="ARBA00022448"/>
    </source>
</evidence>
<evidence type="ECO:0000256" key="7">
    <source>
        <dbReference type="RuleBase" id="RU003346"/>
    </source>
</evidence>
<keyword evidence="3 7" id="KW-0813">Transport</keyword>
<gene>
    <name evidence="10" type="primary">HGT1</name>
    <name evidence="10" type="ORF">CAAN4_G18426</name>
</gene>
<feature type="transmembrane region" description="Helical" evidence="8">
    <location>
        <begin position="138"/>
        <end position="157"/>
    </location>
</feature>
<feature type="transmembrane region" description="Helical" evidence="8">
    <location>
        <begin position="400"/>
        <end position="424"/>
    </location>
</feature>
<proteinExistence type="inferred from homology"/>
<dbReference type="InterPro" id="IPR005828">
    <property type="entry name" value="MFS_sugar_transport-like"/>
</dbReference>
<feature type="transmembrane region" description="Helical" evidence="8">
    <location>
        <begin position="206"/>
        <end position="227"/>
    </location>
</feature>
<dbReference type="Proteomes" id="UP001497600">
    <property type="component" value="Chromosome G"/>
</dbReference>
<keyword evidence="11" id="KW-1185">Reference proteome</keyword>
<evidence type="ECO:0000256" key="2">
    <source>
        <dbReference type="ARBA" id="ARBA00010992"/>
    </source>
</evidence>
<dbReference type="InterPro" id="IPR020846">
    <property type="entry name" value="MFS_dom"/>
</dbReference>
<dbReference type="NCBIfam" id="TIGR00879">
    <property type="entry name" value="SP"/>
    <property type="match status" value="1"/>
</dbReference>
<keyword evidence="4 8" id="KW-0812">Transmembrane</keyword>
<dbReference type="SUPFAM" id="SSF103473">
    <property type="entry name" value="MFS general substrate transporter"/>
    <property type="match status" value="1"/>
</dbReference>
<feature type="transmembrane region" description="Helical" evidence="8">
    <location>
        <begin position="366"/>
        <end position="388"/>
    </location>
</feature>
<protein>
    <submittedName>
        <fullName evidence="10">High-affinity glucose transporter 1</fullName>
    </submittedName>
</protein>
<keyword evidence="6 8" id="KW-0472">Membrane</keyword>
<dbReference type="PANTHER" id="PTHR48022">
    <property type="entry name" value="PLASTIDIC GLUCOSE TRANSPORTER 4"/>
    <property type="match status" value="1"/>
</dbReference>
<dbReference type="PROSITE" id="PS50850">
    <property type="entry name" value="MFS"/>
    <property type="match status" value="1"/>
</dbReference>
<dbReference type="PRINTS" id="PR00171">
    <property type="entry name" value="SUGRTRNSPORT"/>
</dbReference>
<organism evidence="10 11">
    <name type="scientific">[Candida] anglica</name>
    <dbReference type="NCBI Taxonomy" id="148631"/>
    <lineage>
        <taxon>Eukaryota</taxon>
        <taxon>Fungi</taxon>
        <taxon>Dikarya</taxon>
        <taxon>Ascomycota</taxon>
        <taxon>Saccharomycotina</taxon>
        <taxon>Pichiomycetes</taxon>
        <taxon>Debaryomycetaceae</taxon>
        <taxon>Kurtzmaniella</taxon>
    </lineage>
</organism>
<evidence type="ECO:0000256" key="5">
    <source>
        <dbReference type="ARBA" id="ARBA00022989"/>
    </source>
</evidence>
<dbReference type="EMBL" id="OZ004259">
    <property type="protein sequence ID" value="CAK7919480.1"/>
    <property type="molecule type" value="Genomic_DNA"/>
</dbReference>
<comment type="subcellular location">
    <subcellularLocation>
        <location evidence="1">Membrane</location>
        <topology evidence="1">Multi-pass membrane protein</topology>
    </subcellularLocation>
</comment>
<feature type="transmembrane region" description="Helical" evidence="8">
    <location>
        <begin position="466"/>
        <end position="486"/>
    </location>
</feature>